<dbReference type="EMBL" id="JAPQKS010000005">
    <property type="protein sequence ID" value="KAJ5226291.1"/>
    <property type="molecule type" value="Genomic_DNA"/>
</dbReference>
<keyword evidence="2" id="KW-1185">Reference proteome</keyword>
<dbReference type="RefSeq" id="XP_058329702.1">
    <property type="nucleotide sequence ID" value="XM_058476812.1"/>
</dbReference>
<name>A0A9W9NU70_9EURO</name>
<sequence length="158" mass="17979">MTSHPAATRKLWEPVSPQATQIWKSKEILEKAKGIKLPDYNVVYEWSVANRIEFWEFCWNYSPIIHEGNYQSLTDPHARIDSIPDWFPGVCLNYAENIFFTAGHPGHAPSTVTTIALTEVREGDAESNVNLIWRGLRQKAGRLSQPRKSGVLLSLCRD</sequence>
<comment type="caution">
    <text evidence="1">The sequence shown here is derived from an EMBL/GenBank/DDBJ whole genome shotgun (WGS) entry which is preliminary data.</text>
</comment>
<dbReference type="PANTHER" id="PTHR42921">
    <property type="entry name" value="ACETOACETYL-COA SYNTHETASE"/>
    <property type="match status" value="1"/>
</dbReference>
<dbReference type="PANTHER" id="PTHR42921:SF4">
    <property type="entry name" value="ACETOACETYL-COA SYNTHASE (AFU_ORTHOLOGUE AFUA_8G04770)"/>
    <property type="match status" value="1"/>
</dbReference>
<reference evidence="1" key="2">
    <citation type="journal article" date="2023" name="IMA Fungus">
        <title>Comparative genomic study of the Penicillium genus elucidates a diverse pangenome and 15 lateral gene transfer events.</title>
        <authorList>
            <person name="Petersen C."/>
            <person name="Sorensen T."/>
            <person name="Nielsen M.R."/>
            <person name="Sondergaard T.E."/>
            <person name="Sorensen J.L."/>
            <person name="Fitzpatrick D.A."/>
            <person name="Frisvad J.C."/>
            <person name="Nielsen K.L."/>
        </authorList>
    </citation>
    <scope>NUCLEOTIDE SEQUENCE</scope>
    <source>
        <strain evidence="1">IBT 19713</strain>
    </source>
</reference>
<dbReference type="GeneID" id="83204115"/>
<evidence type="ECO:0000313" key="2">
    <source>
        <dbReference type="Proteomes" id="UP001150941"/>
    </source>
</evidence>
<protein>
    <submittedName>
        <fullName evidence="1">Uncharacterized protein</fullName>
    </submittedName>
</protein>
<accession>A0A9W9NU70</accession>
<dbReference type="InterPro" id="IPR042099">
    <property type="entry name" value="ANL_N_sf"/>
</dbReference>
<dbReference type="Gene3D" id="3.40.50.12780">
    <property type="entry name" value="N-terminal domain of ligase-like"/>
    <property type="match status" value="1"/>
</dbReference>
<gene>
    <name evidence="1" type="ORF">N7468_007516</name>
</gene>
<reference evidence="1" key="1">
    <citation type="submission" date="2022-11" db="EMBL/GenBank/DDBJ databases">
        <authorList>
            <person name="Petersen C."/>
        </authorList>
    </citation>
    <scope>NUCLEOTIDE SEQUENCE</scope>
    <source>
        <strain evidence="1">IBT 19713</strain>
    </source>
</reference>
<dbReference type="AlphaFoldDB" id="A0A9W9NU70"/>
<dbReference type="OrthoDB" id="10253869at2759"/>
<evidence type="ECO:0000313" key="1">
    <source>
        <dbReference type="EMBL" id="KAJ5226291.1"/>
    </source>
</evidence>
<organism evidence="1 2">
    <name type="scientific">Penicillium chermesinum</name>
    <dbReference type="NCBI Taxonomy" id="63820"/>
    <lineage>
        <taxon>Eukaryota</taxon>
        <taxon>Fungi</taxon>
        <taxon>Dikarya</taxon>
        <taxon>Ascomycota</taxon>
        <taxon>Pezizomycotina</taxon>
        <taxon>Eurotiomycetes</taxon>
        <taxon>Eurotiomycetidae</taxon>
        <taxon>Eurotiales</taxon>
        <taxon>Aspergillaceae</taxon>
        <taxon>Penicillium</taxon>
    </lineage>
</organism>
<dbReference type="GO" id="GO:0030729">
    <property type="term" value="F:acetoacetate-CoA ligase activity"/>
    <property type="evidence" value="ECO:0007669"/>
    <property type="project" value="TreeGrafter"/>
</dbReference>
<proteinExistence type="predicted"/>
<dbReference type="Proteomes" id="UP001150941">
    <property type="component" value="Unassembled WGS sequence"/>
</dbReference>